<protein>
    <recommendedName>
        <fullName evidence="3">HEPN domain-containing protein</fullName>
    </recommendedName>
</protein>
<dbReference type="Proteomes" id="UP000070463">
    <property type="component" value="Unassembled WGS sequence"/>
</dbReference>
<dbReference type="EMBL" id="LHXR01000086">
    <property type="protein sequence ID" value="KXA96374.1"/>
    <property type="molecule type" value="Genomic_DNA"/>
</dbReference>
<evidence type="ECO:0008006" key="3">
    <source>
        <dbReference type="Google" id="ProtNLM"/>
    </source>
</evidence>
<name>A0A133UQ53_9EURY</name>
<comment type="caution">
    <text evidence="1">The sequence shown here is derived from an EMBL/GenBank/DDBJ whole genome shotgun (WGS) entry which is preliminary data.</text>
</comment>
<keyword evidence="2" id="KW-1185">Reference proteome</keyword>
<dbReference type="AlphaFoldDB" id="A0A133UQ53"/>
<accession>A0A133UQ53</accession>
<sequence length="124" mass="14613">MSRTTTDDHLKKAKQLIEQGELKYRKAQEIDKEFEVRKRSAQGCEDVFHSLVELSESILKRHGIKAKSHEERKQKLRDIGRKDLARLYGEAKDSLHTAGYYEQQKKLYHKDVIDTVKKEIEKET</sequence>
<proteinExistence type="predicted"/>
<evidence type="ECO:0000313" key="1">
    <source>
        <dbReference type="EMBL" id="KXA96374.1"/>
    </source>
</evidence>
<gene>
    <name evidence="1" type="ORF">AKJ37_05410</name>
</gene>
<organism evidence="1 2">
    <name type="scientific">candidate division MSBL1 archaeon SCGC-AAA259I09</name>
    <dbReference type="NCBI Taxonomy" id="1698267"/>
    <lineage>
        <taxon>Archaea</taxon>
        <taxon>Methanobacteriati</taxon>
        <taxon>Methanobacteriota</taxon>
        <taxon>candidate division MSBL1</taxon>
    </lineage>
</organism>
<reference evidence="1 2" key="1">
    <citation type="journal article" date="2016" name="Sci. Rep.">
        <title>Metabolic traits of an uncultured archaeal lineage -MSBL1- from brine pools of the Red Sea.</title>
        <authorList>
            <person name="Mwirichia R."/>
            <person name="Alam I."/>
            <person name="Rashid M."/>
            <person name="Vinu M."/>
            <person name="Ba-Alawi W."/>
            <person name="Anthony Kamau A."/>
            <person name="Kamanda Ngugi D."/>
            <person name="Goker M."/>
            <person name="Klenk H.P."/>
            <person name="Bajic V."/>
            <person name="Stingl U."/>
        </authorList>
    </citation>
    <scope>NUCLEOTIDE SEQUENCE [LARGE SCALE GENOMIC DNA]</scope>
    <source>
        <strain evidence="1">SCGC-AAA259I09</strain>
    </source>
</reference>
<evidence type="ECO:0000313" key="2">
    <source>
        <dbReference type="Proteomes" id="UP000070463"/>
    </source>
</evidence>